<dbReference type="Proteomes" id="UP000029109">
    <property type="component" value="Unassembled WGS sequence"/>
</dbReference>
<evidence type="ECO:0000313" key="3">
    <source>
        <dbReference type="Proteomes" id="UP000029109"/>
    </source>
</evidence>
<accession>A0A7V8HPZ7</accession>
<gene>
    <name evidence="2" type="ORF">BPULL_1991</name>
</gene>
<feature type="coiled-coil region" evidence="1">
    <location>
        <begin position="150"/>
        <end position="177"/>
    </location>
</feature>
<evidence type="ECO:0000256" key="1">
    <source>
        <dbReference type="SAM" id="Coils"/>
    </source>
</evidence>
<evidence type="ECO:0000313" key="2">
    <source>
        <dbReference type="EMBL" id="KFI82605.1"/>
    </source>
</evidence>
<proteinExistence type="predicted"/>
<sequence length="181" mass="20731">MGNRTSSRGGMFSIREIEYLESLPAVERVVNGRIVYTDEFKRECIRRYRAGESPSEIFRRSGLDAALIGNKRIERCIARWKCSARLNAGAKSDAGESKFDVAPSLRWVAPVQVRRSLVNGTAFDDSGEAPLHELESEEERSERHARLDDLRVQTMIIRQQARRINELEQEVQRLRGVIDSR</sequence>
<dbReference type="EMBL" id="JGZJ01000008">
    <property type="protein sequence ID" value="KFI82605.1"/>
    <property type="molecule type" value="Genomic_DNA"/>
</dbReference>
<dbReference type="AlphaFoldDB" id="A0A7V8HPZ7"/>
<comment type="caution">
    <text evidence="2">The sequence shown here is derived from an EMBL/GenBank/DDBJ whole genome shotgun (WGS) entry which is preliminary data.</text>
</comment>
<organism evidence="2 3">
    <name type="scientific">Bifidobacterium pullorum</name>
    <dbReference type="NCBI Taxonomy" id="78448"/>
    <lineage>
        <taxon>Bacteria</taxon>
        <taxon>Bacillati</taxon>
        <taxon>Actinomycetota</taxon>
        <taxon>Actinomycetes</taxon>
        <taxon>Bifidobacteriales</taxon>
        <taxon>Bifidobacteriaceae</taxon>
        <taxon>Bifidobacterium</taxon>
    </lineage>
</organism>
<protein>
    <submittedName>
        <fullName evidence="2">Uncharacterized protein</fullName>
    </submittedName>
</protein>
<reference evidence="2 3" key="1">
    <citation type="submission" date="2014-03" db="EMBL/GenBank/DDBJ databases">
        <title>Genomics of Bifidobacteria.</title>
        <authorList>
            <person name="Ventura M."/>
            <person name="Milani C."/>
            <person name="Lugli G.A."/>
        </authorList>
    </citation>
    <scope>NUCLEOTIDE SEQUENCE [LARGE SCALE GENOMIC DNA]</scope>
    <source>
        <strain evidence="2 3">LMG 21816</strain>
    </source>
</reference>
<name>A0A7V8HPZ7_9BIFI</name>
<keyword evidence="1" id="KW-0175">Coiled coil</keyword>